<keyword evidence="2 5" id="KW-0808">Transferase</keyword>
<dbReference type="PANTHER" id="PTHR43464:SF19">
    <property type="entry name" value="UBIQUINONE BIOSYNTHESIS O-METHYLTRANSFERASE, MITOCHONDRIAL"/>
    <property type="match status" value="1"/>
</dbReference>
<reference evidence="6" key="1">
    <citation type="submission" date="2016-03" db="EMBL/GenBank/DDBJ databases">
        <title>Complete genome sequence of the type strain Actinoalloteichus hymeniacidonis DSM 45092.</title>
        <authorList>
            <person name="Schaffert L."/>
            <person name="Albersmeier A."/>
            <person name="Winkler A."/>
            <person name="Kalinowski J."/>
            <person name="Zotchev S."/>
            <person name="Ruckert C."/>
        </authorList>
    </citation>
    <scope>NUCLEOTIDE SEQUENCE [LARGE SCALE GENOMIC DNA]</scope>
    <source>
        <strain evidence="6">HPA177(T) (DSM 45092(T))</strain>
    </source>
</reference>
<gene>
    <name evidence="5" type="ORF">TL08_16090</name>
</gene>
<keyword evidence="1 5" id="KW-0489">Methyltransferase</keyword>
<evidence type="ECO:0000256" key="2">
    <source>
        <dbReference type="ARBA" id="ARBA00022679"/>
    </source>
</evidence>
<dbReference type="KEGG" id="ahm:TL08_16090"/>
<name>A0AAC9MY36_9PSEU</name>
<evidence type="ECO:0000256" key="3">
    <source>
        <dbReference type="ARBA" id="ARBA00022691"/>
    </source>
</evidence>
<evidence type="ECO:0000256" key="1">
    <source>
        <dbReference type="ARBA" id="ARBA00022603"/>
    </source>
</evidence>
<keyword evidence="3" id="KW-0949">S-adenosyl-L-methionine</keyword>
<dbReference type="EC" id="2.1.1.-" evidence="5"/>
<organism evidence="5 6">
    <name type="scientific">Actinoalloteichus hymeniacidonis</name>
    <dbReference type="NCBI Taxonomy" id="340345"/>
    <lineage>
        <taxon>Bacteria</taxon>
        <taxon>Bacillati</taxon>
        <taxon>Actinomycetota</taxon>
        <taxon>Actinomycetes</taxon>
        <taxon>Pseudonocardiales</taxon>
        <taxon>Pseudonocardiaceae</taxon>
        <taxon>Actinoalloteichus</taxon>
    </lineage>
</organism>
<dbReference type="Gene3D" id="3.40.50.150">
    <property type="entry name" value="Vaccinia Virus protein VP39"/>
    <property type="match status" value="1"/>
</dbReference>
<keyword evidence="6" id="KW-1185">Reference proteome</keyword>
<dbReference type="AlphaFoldDB" id="A0AAC9MY36"/>
<accession>A0AAC9MY36</accession>
<dbReference type="InterPro" id="IPR013217">
    <property type="entry name" value="Methyltransf_12"/>
</dbReference>
<dbReference type="CDD" id="cd02440">
    <property type="entry name" value="AdoMet_MTases"/>
    <property type="match status" value="1"/>
</dbReference>
<feature type="domain" description="Methyltransferase type 12" evidence="4">
    <location>
        <begin position="40"/>
        <end position="131"/>
    </location>
</feature>
<evidence type="ECO:0000313" key="5">
    <source>
        <dbReference type="EMBL" id="AOS64018.1"/>
    </source>
</evidence>
<sequence>MRRLGRCVDHGTVQDYWNHNTAYHRWILDIAAEHGEPDVLDVGCGDGLLLQRLAPHCATATGLEPHAPTFDRARTRLASTPNVTLRPTGFAEFEPDSERFDLVILVAVLHHLDLAESLAKARRLLRPGGDLLVVGLSANKTPVDWLLSGLAVPLVRIGSRRNHETRDIGVPVADVHENLAEIRSVARRLLPGVRIRRALYYRYLLRWTAPSGGVS</sequence>
<protein>
    <submittedName>
        <fullName evidence="5">Methyltransferase family protein</fullName>
        <ecNumber evidence="5">2.1.1.-</ecNumber>
    </submittedName>
</protein>
<dbReference type="Proteomes" id="UP000095210">
    <property type="component" value="Chromosome"/>
</dbReference>
<dbReference type="GO" id="GO:0032259">
    <property type="term" value="P:methylation"/>
    <property type="evidence" value="ECO:0007669"/>
    <property type="project" value="UniProtKB-KW"/>
</dbReference>
<proteinExistence type="predicted"/>
<evidence type="ECO:0000313" key="6">
    <source>
        <dbReference type="Proteomes" id="UP000095210"/>
    </source>
</evidence>
<dbReference type="GO" id="GO:0008168">
    <property type="term" value="F:methyltransferase activity"/>
    <property type="evidence" value="ECO:0007669"/>
    <property type="project" value="UniProtKB-KW"/>
</dbReference>
<dbReference type="PANTHER" id="PTHR43464">
    <property type="entry name" value="METHYLTRANSFERASE"/>
    <property type="match status" value="1"/>
</dbReference>
<dbReference type="Pfam" id="PF08242">
    <property type="entry name" value="Methyltransf_12"/>
    <property type="match status" value="1"/>
</dbReference>
<dbReference type="SUPFAM" id="SSF53335">
    <property type="entry name" value="S-adenosyl-L-methionine-dependent methyltransferases"/>
    <property type="match status" value="1"/>
</dbReference>
<dbReference type="EMBL" id="CP014859">
    <property type="protein sequence ID" value="AOS64018.1"/>
    <property type="molecule type" value="Genomic_DNA"/>
</dbReference>
<evidence type="ECO:0000259" key="4">
    <source>
        <dbReference type="Pfam" id="PF08242"/>
    </source>
</evidence>
<dbReference type="InterPro" id="IPR029063">
    <property type="entry name" value="SAM-dependent_MTases_sf"/>
</dbReference>